<gene>
    <name evidence="2" type="ordered locus">Sala_2196</name>
</gene>
<dbReference type="EMBL" id="CP000356">
    <property type="protein sequence ID" value="ABF53905.1"/>
    <property type="molecule type" value="Genomic_DNA"/>
</dbReference>
<dbReference type="KEGG" id="sal:Sala_2196"/>
<reference evidence="2 3" key="1">
    <citation type="journal article" date="2009" name="Proc. Natl. Acad. Sci. U.S.A.">
        <title>The genomic basis of trophic strategy in marine bacteria.</title>
        <authorList>
            <person name="Lauro F.M."/>
            <person name="McDougald D."/>
            <person name="Thomas T."/>
            <person name="Williams T.J."/>
            <person name="Egan S."/>
            <person name="Rice S."/>
            <person name="DeMaere M.Z."/>
            <person name="Ting L."/>
            <person name="Ertan H."/>
            <person name="Johnson J."/>
            <person name="Ferriera S."/>
            <person name="Lapidus A."/>
            <person name="Anderson I."/>
            <person name="Kyrpides N."/>
            <person name="Munk A.C."/>
            <person name="Detter C."/>
            <person name="Han C.S."/>
            <person name="Brown M.V."/>
            <person name="Robb F.T."/>
            <person name="Kjelleberg S."/>
            <person name="Cavicchioli R."/>
        </authorList>
    </citation>
    <scope>NUCLEOTIDE SEQUENCE [LARGE SCALE GENOMIC DNA]</scope>
    <source>
        <strain evidence="3">DSM 13593 / LMG 18877 / RB2256</strain>
    </source>
</reference>
<sequence>MSTSGRFQTFPAFRSGRAKSKHKSTPRHVGGISTSLNANGSICWQVRNRSDATLQIIRAEAPPRNRDSAFCNCLGAPREPCCTAQEERGSKASFVPPTRTCTMKTIILPALGLFALTPSAAMAKDEVVKRFEHDGAIYSYTVTQVGDTRVLKGIEERTGKPFTLRVGEHRVRGTVGSQQVSFPLREVEPLKADKTTLASR</sequence>
<dbReference type="eggNOG" id="ENOG5032BZF">
    <property type="taxonomic scope" value="Bacteria"/>
</dbReference>
<dbReference type="AlphaFoldDB" id="Q1GR17"/>
<keyword evidence="3" id="KW-1185">Reference proteome</keyword>
<dbReference type="HOGENOM" id="CLU_1365458_0_0_5"/>
<evidence type="ECO:0000256" key="1">
    <source>
        <dbReference type="SAM" id="MobiDB-lite"/>
    </source>
</evidence>
<evidence type="ECO:0000313" key="2">
    <source>
        <dbReference type="EMBL" id="ABF53905.1"/>
    </source>
</evidence>
<dbReference type="Proteomes" id="UP000006578">
    <property type="component" value="Chromosome"/>
</dbReference>
<accession>Q1GR17</accession>
<organism evidence="2 3">
    <name type="scientific">Sphingopyxis alaskensis (strain DSM 13593 / LMG 18877 / RB2256)</name>
    <name type="common">Sphingomonas alaskensis</name>
    <dbReference type="NCBI Taxonomy" id="317655"/>
    <lineage>
        <taxon>Bacteria</taxon>
        <taxon>Pseudomonadati</taxon>
        <taxon>Pseudomonadota</taxon>
        <taxon>Alphaproteobacteria</taxon>
        <taxon>Sphingomonadales</taxon>
        <taxon>Sphingomonadaceae</taxon>
        <taxon>Sphingopyxis</taxon>
    </lineage>
</organism>
<feature type="region of interest" description="Disordered" evidence="1">
    <location>
        <begin position="1"/>
        <end position="31"/>
    </location>
</feature>
<name>Q1GR17_SPHAL</name>
<proteinExistence type="predicted"/>
<evidence type="ECO:0000313" key="3">
    <source>
        <dbReference type="Proteomes" id="UP000006578"/>
    </source>
</evidence>
<protein>
    <submittedName>
        <fullName evidence="2">Uncharacterized protein</fullName>
    </submittedName>
</protein>
<feature type="compositionally biased region" description="Basic residues" evidence="1">
    <location>
        <begin position="16"/>
        <end position="26"/>
    </location>
</feature>